<dbReference type="PANTHER" id="PTHR47406">
    <property type="entry name" value="COAGULATION FACTOR 5/8 TYPE, C-TERMINAL"/>
    <property type="match status" value="1"/>
</dbReference>
<dbReference type="PANTHER" id="PTHR47406:SF2">
    <property type="entry name" value="ALPHA GLUCURONIDASE N-TERMINAL DOMAIN-CONTAINING PROTEIN"/>
    <property type="match status" value="1"/>
</dbReference>
<name>A0A518DNN1_9BACT</name>
<accession>A0A518DNN1</accession>
<dbReference type="RefSeq" id="WP_145050268.1">
    <property type="nucleotide sequence ID" value="NZ_CP036433.1"/>
</dbReference>
<dbReference type="InterPro" id="IPR029018">
    <property type="entry name" value="Hex-like_dom2"/>
</dbReference>
<dbReference type="Proteomes" id="UP000317648">
    <property type="component" value="Chromosome"/>
</dbReference>
<evidence type="ECO:0000313" key="4">
    <source>
        <dbReference type="Proteomes" id="UP000317648"/>
    </source>
</evidence>
<feature type="signal peptide" evidence="2">
    <location>
        <begin position="1"/>
        <end position="30"/>
    </location>
</feature>
<dbReference type="Gene3D" id="2.60.40.1190">
    <property type="match status" value="1"/>
</dbReference>
<keyword evidence="4" id="KW-1185">Reference proteome</keyword>
<organism evidence="3 4">
    <name type="scientific">Lignipirellula cremea</name>
    <dbReference type="NCBI Taxonomy" id="2528010"/>
    <lineage>
        <taxon>Bacteria</taxon>
        <taxon>Pseudomonadati</taxon>
        <taxon>Planctomycetota</taxon>
        <taxon>Planctomycetia</taxon>
        <taxon>Pirellulales</taxon>
        <taxon>Pirellulaceae</taxon>
        <taxon>Lignipirellula</taxon>
    </lineage>
</organism>
<dbReference type="EMBL" id="CP036433">
    <property type="protein sequence ID" value="QDU93450.1"/>
    <property type="molecule type" value="Genomic_DNA"/>
</dbReference>
<evidence type="ECO:0000256" key="2">
    <source>
        <dbReference type="SAM" id="SignalP"/>
    </source>
</evidence>
<dbReference type="GO" id="GO:0005975">
    <property type="term" value="P:carbohydrate metabolic process"/>
    <property type="evidence" value="ECO:0007669"/>
    <property type="project" value="UniProtKB-ARBA"/>
</dbReference>
<dbReference type="Gene3D" id="3.30.379.10">
    <property type="entry name" value="Chitobiase/beta-hexosaminidase domain 2-like"/>
    <property type="match status" value="1"/>
</dbReference>
<dbReference type="SUPFAM" id="SSF49344">
    <property type="entry name" value="CBD9-like"/>
    <property type="match status" value="1"/>
</dbReference>
<reference evidence="3 4" key="1">
    <citation type="submission" date="2019-02" db="EMBL/GenBank/DDBJ databases">
        <title>Deep-cultivation of Planctomycetes and their phenomic and genomic characterization uncovers novel biology.</title>
        <authorList>
            <person name="Wiegand S."/>
            <person name="Jogler M."/>
            <person name="Boedeker C."/>
            <person name="Pinto D."/>
            <person name="Vollmers J."/>
            <person name="Rivas-Marin E."/>
            <person name="Kohn T."/>
            <person name="Peeters S.H."/>
            <person name="Heuer A."/>
            <person name="Rast P."/>
            <person name="Oberbeckmann S."/>
            <person name="Bunk B."/>
            <person name="Jeske O."/>
            <person name="Meyerdierks A."/>
            <person name="Storesund J.E."/>
            <person name="Kallscheuer N."/>
            <person name="Luecker S."/>
            <person name="Lage O.M."/>
            <person name="Pohl T."/>
            <person name="Merkel B.J."/>
            <person name="Hornburger P."/>
            <person name="Mueller R.-W."/>
            <person name="Bruemmer F."/>
            <person name="Labrenz M."/>
            <person name="Spormann A.M."/>
            <person name="Op den Camp H."/>
            <person name="Overmann J."/>
            <person name="Amann R."/>
            <person name="Jetten M.S.M."/>
            <person name="Mascher T."/>
            <person name="Medema M.H."/>
            <person name="Devos D.P."/>
            <person name="Kaster A.-K."/>
            <person name="Ovreas L."/>
            <person name="Rohde M."/>
            <person name="Galperin M.Y."/>
            <person name="Jogler C."/>
        </authorList>
    </citation>
    <scope>NUCLEOTIDE SEQUENCE [LARGE SCALE GENOMIC DNA]</scope>
    <source>
        <strain evidence="3 4">Pla85_3_4</strain>
    </source>
</reference>
<gene>
    <name evidence="3" type="ORF">Pla8534_12300</name>
</gene>
<evidence type="ECO:0000256" key="1">
    <source>
        <dbReference type="ARBA" id="ARBA00022801"/>
    </source>
</evidence>
<evidence type="ECO:0000313" key="3">
    <source>
        <dbReference type="EMBL" id="QDU93450.1"/>
    </source>
</evidence>
<dbReference type="SUPFAM" id="SSF55545">
    <property type="entry name" value="beta-N-acetylhexosaminidase-like domain"/>
    <property type="match status" value="1"/>
</dbReference>
<feature type="chain" id="PRO_5022233260" description="Alpha glucuronidase N-terminal domain-containing protein" evidence="2">
    <location>
        <begin position="31"/>
        <end position="1012"/>
    </location>
</feature>
<evidence type="ECO:0008006" key="5">
    <source>
        <dbReference type="Google" id="ProtNLM"/>
    </source>
</evidence>
<dbReference type="KEGG" id="lcre:Pla8534_12300"/>
<proteinExistence type="predicted"/>
<dbReference type="OrthoDB" id="5136785at2"/>
<dbReference type="AlphaFoldDB" id="A0A518DNN1"/>
<keyword evidence="1" id="KW-0378">Hydrolase</keyword>
<keyword evidence="2" id="KW-0732">Signal</keyword>
<dbReference type="Pfam" id="PF16126">
    <property type="entry name" value="DUF4838"/>
    <property type="match status" value="1"/>
</dbReference>
<dbReference type="GO" id="GO:0016787">
    <property type="term" value="F:hydrolase activity"/>
    <property type="evidence" value="ECO:0007669"/>
    <property type="project" value="UniProtKB-KW"/>
</dbReference>
<dbReference type="InterPro" id="IPR032287">
    <property type="entry name" value="DUF4838"/>
</dbReference>
<sequence precursor="true">MIKETLSACRSGALACLALLVSLSTAWVHAGEVVVARLPVEPETCYRLHFQVPTPDPSEGEPAQWLLRTVDVQGDRPFVGCHDQAWQQIAPDQKVFTHALQTIPGAKTLELVVRSAGQPPQIGEVMLEPYTPGDLLINGQFQEGPGNFSGWSEHLNCRFLEVEGKTALQVEHNGYALTDRIPVAGGANYRFDAGSTMPTYLLAYDADMQLLTPTPYNRLRDFRTPETAVWLRLLYQTSFDHIPVYRTRTITSVGLQRVEEGQAAAPADAPVFPGEIVLASNCDPREAYAARELQHWVHEITGKRLPLLAAPSARDNLKFFLGARWATDYEDDLKFLAGSDGYAVRRQGNAIYLFSAHPRGLLFGVCAFLEKNTDIIWPRPHADFAAIFSKTPNLEFPQADFRSRPAFAIRELNFLGGDRTPEQSQEWSGRNGANTPLRLGRGFPYLRWLSGATIGAGGGYIWNFLGLEQEDETLYPLVNGNRLRNMWRQPCYTHPGVPKVMADSAREMLESVPGREIEFLISRVGDNWEVCSCPECMQPIDLADGSRLEPQSTSSLKDRLFFSTRNYLMLNRMAEDLVKDYPDLKLHTHAYIFAAEPPKVKLHPAIVPHFAAYPTKDERYPILEQKSEEGREWGRRLRQWGEEQDVNFGFFGYYYSDGYNALADTAGPDYLALSRMGGIHAHCEGYPGDVDALNSWDYEGSEKWIMAKLQWDPSQDPAALREQYIQRTFRDAAGPMRAFYQLINASWHDPKNPTTVNCHTPGKEMFQKFLVDPGLEKQARAHLVEAQQVATDPRSRNLIVRMLAKFDQFAAELNRLIVPLVPESTEQWRQVDSPHWYKAHQVGDFQRIANWQPLPEKAETKYETRIAMMRDKTHLYFKIDAFTSDGERVSPRSRGGYFPQGDRVEIVLRCDSATYYLALGEDEREYMLKNWSTTHPWRNQVQVRFEQAEGLWTALVAVPLRDLEATPGKSDIDVKFGRVAHPHTPAREESTLDGRSIFANHPLLRSSLKIDE</sequence>
<protein>
    <recommendedName>
        <fullName evidence="5">Alpha glucuronidase N-terminal domain-containing protein</fullName>
    </recommendedName>
</protein>